<name>A0A5E8GZ83_ROSAD</name>
<keyword evidence="1" id="KW-0805">Transcription regulation</keyword>
<dbReference type="PANTHER" id="PTHR42756:SF1">
    <property type="entry name" value="TRANSCRIPTIONAL REPRESSOR OF EMRAB OPERON"/>
    <property type="match status" value="1"/>
</dbReference>
<dbReference type="PROSITE" id="PS50995">
    <property type="entry name" value="HTH_MARR_2"/>
    <property type="match status" value="1"/>
</dbReference>
<comment type="caution">
    <text evidence="5">The sequence shown here is derived from an EMBL/GenBank/DDBJ whole genome shotgun (WGS) entry which is preliminary data.</text>
</comment>
<feature type="domain" description="HTH marR-type" evidence="4">
    <location>
        <begin position="12"/>
        <end position="144"/>
    </location>
</feature>
<dbReference type="AlphaFoldDB" id="A0A5E8GZ83"/>
<keyword evidence="2" id="KW-0238">DNA-binding</keyword>
<reference evidence="5 6" key="1">
    <citation type="submission" date="2008-01" db="EMBL/GenBank/DDBJ databases">
        <authorList>
            <person name="Wagner-Dobler I."/>
            <person name="Ferriera S."/>
            <person name="Johnson J."/>
            <person name="Kravitz S."/>
            <person name="Beeson K."/>
            <person name="Sutton G."/>
            <person name="Rogers Y.-H."/>
            <person name="Friedman R."/>
            <person name="Frazier M."/>
            <person name="Venter J.C."/>
        </authorList>
    </citation>
    <scope>NUCLEOTIDE SEQUENCE [LARGE SCALE GENOMIC DNA]</scope>
    <source>
        <strain evidence="6">DSM 17067 / NCIMB 14079 / DFL-11</strain>
    </source>
</reference>
<evidence type="ECO:0000313" key="5">
    <source>
        <dbReference type="EMBL" id="EEE44906.2"/>
    </source>
</evidence>
<evidence type="ECO:0000259" key="4">
    <source>
        <dbReference type="PROSITE" id="PS50995"/>
    </source>
</evidence>
<organism evidence="5 6">
    <name type="scientific">Roseibium alexandrii (strain DSM 17067 / NCIMB 14079 / DFL-11)</name>
    <name type="common">Labrenzia alexandrii</name>
    <dbReference type="NCBI Taxonomy" id="244592"/>
    <lineage>
        <taxon>Bacteria</taxon>
        <taxon>Pseudomonadati</taxon>
        <taxon>Pseudomonadota</taxon>
        <taxon>Alphaproteobacteria</taxon>
        <taxon>Hyphomicrobiales</taxon>
        <taxon>Stappiaceae</taxon>
        <taxon>Roseibium</taxon>
    </lineage>
</organism>
<evidence type="ECO:0000256" key="1">
    <source>
        <dbReference type="ARBA" id="ARBA00023015"/>
    </source>
</evidence>
<protein>
    <submittedName>
        <fullName evidence="5">Transcriptional regulator</fullName>
    </submittedName>
</protein>
<keyword evidence="3" id="KW-0804">Transcription</keyword>
<dbReference type="GO" id="GO:0003700">
    <property type="term" value="F:DNA-binding transcription factor activity"/>
    <property type="evidence" value="ECO:0007669"/>
    <property type="project" value="InterPro"/>
</dbReference>
<dbReference type="SUPFAM" id="SSF46785">
    <property type="entry name" value="Winged helix' DNA-binding domain"/>
    <property type="match status" value="1"/>
</dbReference>
<dbReference type="Pfam" id="PF01047">
    <property type="entry name" value="MarR"/>
    <property type="match status" value="1"/>
</dbReference>
<proteinExistence type="predicted"/>
<reference evidence="5 6" key="2">
    <citation type="submission" date="2013-04" db="EMBL/GenBank/DDBJ databases">
        <authorList>
            <person name="Fiebig A."/>
            <person name="Pradella S."/>
            <person name="Wagner-Doebler I."/>
        </authorList>
    </citation>
    <scope>NUCLEOTIDE SEQUENCE [LARGE SCALE GENOMIC DNA]</scope>
    <source>
        <strain evidence="6">DSM 17067 / NCIMB 14079 / DFL-11</strain>
    </source>
</reference>
<dbReference type="EMBL" id="ACCU02000004">
    <property type="protein sequence ID" value="EEE44906.2"/>
    <property type="molecule type" value="Genomic_DNA"/>
</dbReference>
<dbReference type="PANTHER" id="PTHR42756">
    <property type="entry name" value="TRANSCRIPTIONAL REGULATOR, MARR"/>
    <property type="match status" value="1"/>
</dbReference>
<dbReference type="InterPro" id="IPR036390">
    <property type="entry name" value="WH_DNA-bd_sf"/>
</dbReference>
<dbReference type="InterPro" id="IPR036388">
    <property type="entry name" value="WH-like_DNA-bd_sf"/>
</dbReference>
<evidence type="ECO:0000313" key="6">
    <source>
        <dbReference type="Proteomes" id="UP000004703"/>
    </source>
</evidence>
<evidence type="ECO:0000256" key="2">
    <source>
        <dbReference type="ARBA" id="ARBA00023125"/>
    </source>
</evidence>
<dbReference type="Proteomes" id="UP000004703">
    <property type="component" value="Chromosome"/>
</dbReference>
<accession>A0A5E8GZ83</accession>
<dbReference type="SMART" id="SM00347">
    <property type="entry name" value="HTH_MARR"/>
    <property type="match status" value="1"/>
</dbReference>
<dbReference type="Gene3D" id="1.10.10.10">
    <property type="entry name" value="Winged helix-like DNA-binding domain superfamily/Winged helix DNA-binding domain"/>
    <property type="match status" value="1"/>
</dbReference>
<dbReference type="GO" id="GO:0003677">
    <property type="term" value="F:DNA binding"/>
    <property type="evidence" value="ECO:0007669"/>
    <property type="project" value="UniProtKB-KW"/>
</dbReference>
<evidence type="ECO:0000256" key="3">
    <source>
        <dbReference type="ARBA" id="ARBA00023163"/>
    </source>
</evidence>
<dbReference type="InterPro" id="IPR000835">
    <property type="entry name" value="HTH_MarR-typ"/>
</dbReference>
<gene>
    <name evidence="5" type="ORF">SADFL11_2194</name>
</gene>
<sequence length="168" mass="18672">MIRAKIMNANEAAQIFKSIRRIVRAIDLRSREVAKASGLTIPQIVVLQGVNDLGEVTTKVLSDHADLSSATVVTILDKLEEKKLVERYRSPSDRRIVHTMLTERGKETVASLPGLLHDEFEAKFDKLTDKDKIRLVESISEIAEMLNAHKLDAAPILTTGQVTNEITS</sequence>